<keyword evidence="1" id="KW-1133">Transmembrane helix</keyword>
<dbReference type="EMBL" id="JACRTL010000003">
    <property type="protein sequence ID" value="MBC8610918.1"/>
    <property type="molecule type" value="Genomic_DNA"/>
</dbReference>
<dbReference type="Proteomes" id="UP000632659">
    <property type="component" value="Unassembled WGS sequence"/>
</dbReference>
<evidence type="ECO:0000256" key="1">
    <source>
        <dbReference type="SAM" id="Phobius"/>
    </source>
</evidence>
<dbReference type="AlphaFoldDB" id="A0A8J6TUV4"/>
<organism evidence="2 3">
    <name type="scientific">Massiliimalia timonensis</name>
    <dbReference type="NCBI Taxonomy" id="1987501"/>
    <lineage>
        <taxon>Bacteria</taxon>
        <taxon>Bacillati</taxon>
        <taxon>Bacillota</taxon>
        <taxon>Clostridia</taxon>
        <taxon>Eubacteriales</taxon>
        <taxon>Oscillospiraceae</taxon>
        <taxon>Massiliimalia</taxon>
    </lineage>
</organism>
<keyword evidence="1" id="KW-0812">Transmembrane</keyword>
<evidence type="ECO:0000313" key="2">
    <source>
        <dbReference type="EMBL" id="MBC8610918.1"/>
    </source>
</evidence>
<protein>
    <submittedName>
        <fullName evidence="2">DUF4321 domain-containing protein</fullName>
    </submittedName>
</protein>
<reference evidence="2" key="1">
    <citation type="submission" date="2020-08" db="EMBL/GenBank/DDBJ databases">
        <title>Genome public.</title>
        <authorList>
            <person name="Liu C."/>
            <person name="Sun Q."/>
        </authorList>
    </citation>
    <scope>NUCLEOTIDE SEQUENCE</scope>
    <source>
        <strain evidence="2">NSJ-15</strain>
    </source>
</reference>
<dbReference type="OrthoDB" id="1822271at2"/>
<sequence length="89" mass="9845">MKFKNGLVFTMFLLMGILLGSVLTEIAQKVSFLNFLTWGKSIGIGVPNPITIDLSVFSFSFGFSLQMNLALLFCIIGSLIFYSKVGKRI</sequence>
<keyword evidence="3" id="KW-1185">Reference proteome</keyword>
<feature type="transmembrane region" description="Helical" evidence="1">
    <location>
        <begin position="63"/>
        <end position="82"/>
    </location>
</feature>
<keyword evidence="1" id="KW-0472">Membrane</keyword>
<dbReference type="RefSeq" id="WP_093989140.1">
    <property type="nucleotide sequence ID" value="NZ_FYDD01000004.1"/>
</dbReference>
<accession>A0A8J6TUV4</accession>
<proteinExistence type="predicted"/>
<gene>
    <name evidence="2" type="ORF">H8702_07250</name>
</gene>
<dbReference type="Pfam" id="PF14209">
    <property type="entry name" value="DUF4321"/>
    <property type="match status" value="1"/>
</dbReference>
<evidence type="ECO:0000313" key="3">
    <source>
        <dbReference type="Proteomes" id="UP000632659"/>
    </source>
</evidence>
<comment type="caution">
    <text evidence="2">The sequence shown here is derived from an EMBL/GenBank/DDBJ whole genome shotgun (WGS) entry which is preliminary data.</text>
</comment>
<dbReference type="InterPro" id="IPR025470">
    <property type="entry name" value="DUF4321"/>
</dbReference>
<name>A0A8J6TUV4_9FIRM</name>